<dbReference type="EMBL" id="BJYU01000108">
    <property type="protein sequence ID" value="GEO17507.1"/>
    <property type="molecule type" value="Genomic_DNA"/>
</dbReference>
<dbReference type="InterPro" id="IPR008928">
    <property type="entry name" value="6-hairpin_glycosidase_sf"/>
</dbReference>
<evidence type="ECO:0000256" key="2">
    <source>
        <dbReference type="ARBA" id="ARBA00023295"/>
    </source>
</evidence>
<evidence type="ECO:0000313" key="6">
    <source>
        <dbReference type="EMBL" id="GEO17507.1"/>
    </source>
</evidence>
<feature type="chain" id="PRO_5021889733" description="Putative periplasmic trehalase" evidence="5">
    <location>
        <begin position="21"/>
        <end position="554"/>
    </location>
</feature>
<dbReference type="AlphaFoldDB" id="A0A512C0B7"/>
<dbReference type="PANTHER" id="PTHR23403">
    <property type="entry name" value="TREHALASE"/>
    <property type="match status" value="1"/>
</dbReference>
<evidence type="ECO:0000256" key="4">
    <source>
        <dbReference type="SAM" id="MobiDB-lite"/>
    </source>
</evidence>
<keyword evidence="5" id="KW-0732">Signal</keyword>
<dbReference type="PROSITE" id="PS00927">
    <property type="entry name" value="TREHALASE_1"/>
    <property type="match status" value="1"/>
</dbReference>
<evidence type="ECO:0000256" key="5">
    <source>
        <dbReference type="SAM" id="SignalP"/>
    </source>
</evidence>
<keyword evidence="1" id="KW-0378">Hydrolase</keyword>
<evidence type="ECO:0000256" key="1">
    <source>
        <dbReference type="ARBA" id="ARBA00022801"/>
    </source>
</evidence>
<dbReference type="OrthoDB" id="106887at2"/>
<comment type="caution">
    <text evidence="6">The sequence shown here is derived from an EMBL/GenBank/DDBJ whole genome shotgun (WGS) entry which is preliminary data.</text>
</comment>
<dbReference type="PANTHER" id="PTHR23403:SF1">
    <property type="entry name" value="TREHALASE"/>
    <property type="match status" value="1"/>
</dbReference>
<organism evidence="6 7">
    <name type="scientific">Microvirga aerophila</name>
    <dbReference type="NCBI Taxonomy" id="670291"/>
    <lineage>
        <taxon>Bacteria</taxon>
        <taxon>Pseudomonadati</taxon>
        <taxon>Pseudomonadota</taxon>
        <taxon>Alphaproteobacteria</taxon>
        <taxon>Hyphomicrobiales</taxon>
        <taxon>Methylobacteriaceae</taxon>
        <taxon>Microvirga</taxon>
    </lineage>
</organism>
<proteinExistence type="predicted"/>
<dbReference type="Proteomes" id="UP000321085">
    <property type="component" value="Unassembled WGS sequence"/>
</dbReference>
<dbReference type="PROSITE" id="PS00928">
    <property type="entry name" value="TREHALASE_2"/>
    <property type="match status" value="1"/>
</dbReference>
<feature type="signal peptide" evidence="5">
    <location>
        <begin position="1"/>
        <end position="20"/>
    </location>
</feature>
<dbReference type="SUPFAM" id="SSF48208">
    <property type="entry name" value="Six-hairpin glycosidases"/>
    <property type="match status" value="1"/>
</dbReference>
<keyword evidence="2" id="KW-0326">Glycosidase</keyword>
<dbReference type="NCBIfam" id="NF009773">
    <property type="entry name" value="PRK13270.1"/>
    <property type="match status" value="1"/>
</dbReference>
<dbReference type="Gene3D" id="1.50.10.10">
    <property type="match status" value="1"/>
</dbReference>
<dbReference type="RefSeq" id="WP_114187217.1">
    <property type="nucleotide sequence ID" value="NZ_BJYU01000108.1"/>
</dbReference>
<gene>
    <name evidence="6" type="primary">treA</name>
    <name evidence="6" type="ORF">MAE02_52030</name>
</gene>
<keyword evidence="7" id="KW-1185">Reference proteome</keyword>
<evidence type="ECO:0000313" key="7">
    <source>
        <dbReference type="Proteomes" id="UP000321085"/>
    </source>
</evidence>
<protein>
    <recommendedName>
        <fullName evidence="3">Putative periplasmic trehalase</fullName>
    </recommendedName>
</protein>
<reference evidence="6 7" key="1">
    <citation type="submission" date="2019-07" db="EMBL/GenBank/DDBJ databases">
        <title>Whole genome shotgun sequence of Microvirga aerophila NBRC 106136.</title>
        <authorList>
            <person name="Hosoyama A."/>
            <person name="Uohara A."/>
            <person name="Ohji S."/>
            <person name="Ichikawa N."/>
        </authorList>
    </citation>
    <scope>NUCLEOTIDE SEQUENCE [LARGE SCALE GENOMIC DNA]</scope>
    <source>
        <strain evidence="6 7">NBRC 106136</strain>
    </source>
</reference>
<dbReference type="GO" id="GO:0004555">
    <property type="term" value="F:alpha,alpha-trehalase activity"/>
    <property type="evidence" value="ECO:0007669"/>
    <property type="project" value="InterPro"/>
</dbReference>
<evidence type="ECO:0000256" key="3">
    <source>
        <dbReference type="ARBA" id="ARBA00073174"/>
    </source>
</evidence>
<dbReference type="InterPro" id="IPR001661">
    <property type="entry name" value="Glyco_hydro_37"/>
</dbReference>
<feature type="region of interest" description="Disordered" evidence="4">
    <location>
        <begin position="535"/>
        <end position="554"/>
    </location>
</feature>
<dbReference type="NCBIfam" id="NF009774">
    <property type="entry name" value="PRK13271.1"/>
    <property type="match status" value="1"/>
</dbReference>
<sequence length="554" mass="61501">MKVKVIGLMIAFCIATPAVAEVDTPSHLFGQLFVDVQMQGVFPDGKTFVDALPNDTPAAIVQRYEEERGKPGFDLSAFVHRNFTVPSTKRSAYRSDPSEDVCRHIDDLWQVLERRPDSVPLGPYSSLLPLPRPYVVPGGRFDEVYYWDSYFTMLGLEESGRHDLAVSMVENFVSLVDRYGHIPNGNRSYFLSRSQPPFFASMVELIAARSRNPATIYAAFLPALSKEYDFWMEGADTLEPGNAHRRVVRLDDGTLLNRYWDDRDSPREESYREDVETARASNRPAADVYRDLRAAAESGWDFSSRWLGDGKSLATINTTALVPVDLNSLLFHLETVLAKSYAASRKPEKAVEFRARAQLRKAAVRRYLWDDREGVFTDYLWREGKLTGKVTAAGLSPLFFGLATQAQADRMAKVVQSYLLKPGGLVTTTVQSGQQWDAPNGWAPLQWIAIGGLSAYGKRALAQTIARRWIGRVVTAYRNTGKLMEKYNVVNPSLAAGGGEYPGQDGFGWTNGVARKLLVIEDGLAAGTRCVSRAANDDLPSGLPRPGRSLKAAP</sequence>
<dbReference type="FunFam" id="1.50.10.10:FF:000003">
    <property type="entry name" value="Cytoplasmic trehalase"/>
    <property type="match status" value="1"/>
</dbReference>
<dbReference type="PRINTS" id="PR00744">
    <property type="entry name" value="GLHYDRLASE37"/>
</dbReference>
<dbReference type="Pfam" id="PF01204">
    <property type="entry name" value="Trehalase"/>
    <property type="match status" value="1"/>
</dbReference>
<name>A0A512C0B7_9HYPH</name>
<dbReference type="GO" id="GO:0005993">
    <property type="term" value="P:trehalose catabolic process"/>
    <property type="evidence" value="ECO:0007669"/>
    <property type="project" value="TreeGrafter"/>
</dbReference>
<dbReference type="InterPro" id="IPR018232">
    <property type="entry name" value="Glyco_hydro_37_CS"/>
</dbReference>
<dbReference type="InterPro" id="IPR012341">
    <property type="entry name" value="6hp_glycosidase-like_sf"/>
</dbReference>
<accession>A0A512C0B7</accession>